<keyword evidence="1" id="KW-0677">Repeat</keyword>
<dbReference type="InterPro" id="IPR056884">
    <property type="entry name" value="NPHP3-like_N"/>
</dbReference>
<evidence type="ECO:0000256" key="2">
    <source>
        <dbReference type="SAM" id="MobiDB-lite"/>
    </source>
</evidence>
<organism evidence="5 6">
    <name type="scientific">Pyrenophora seminiperda CCB06</name>
    <dbReference type="NCBI Taxonomy" id="1302712"/>
    <lineage>
        <taxon>Eukaryota</taxon>
        <taxon>Fungi</taxon>
        <taxon>Dikarya</taxon>
        <taxon>Ascomycota</taxon>
        <taxon>Pezizomycotina</taxon>
        <taxon>Dothideomycetes</taxon>
        <taxon>Pleosporomycetidae</taxon>
        <taxon>Pleosporales</taxon>
        <taxon>Pleosporineae</taxon>
        <taxon>Pleosporaceae</taxon>
        <taxon>Pyrenophora</taxon>
    </lineage>
</organism>
<accession>A0A3M7MDM5</accession>
<dbReference type="EMBL" id="KE747833">
    <property type="protein sequence ID" value="RMZ72474.1"/>
    <property type="molecule type" value="Genomic_DNA"/>
</dbReference>
<dbReference type="Pfam" id="PF24809">
    <property type="entry name" value="DUF7708"/>
    <property type="match status" value="1"/>
</dbReference>
<dbReference type="Proteomes" id="UP000265663">
    <property type="component" value="Unassembled WGS sequence"/>
</dbReference>
<dbReference type="OrthoDB" id="7464126at2759"/>
<protein>
    <recommendedName>
        <fullName evidence="7">NACHT domain-containing protein</fullName>
    </recommendedName>
</protein>
<dbReference type="Pfam" id="PF24883">
    <property type="entry name" value="NPHP3_N"/>
    <property type="match status" value="2"/>
</dbReference>
<gene>
    <name evidence="5" type="ORF">GMOD_00007468</name>
</gene>
<feature type="domain" description="DUF7708" evidence="3">
    <location>
        <begin position="62"/>
        <end position="201"/>
    </location>
</feature>
<dbReference type="SUPFAM" id="SSF52540">
    <property type="entry name" value="P-loop containing nucleoside triphosphate hydrolases"/>
    <property type="match status" value="1"/>
</dbReference>
<name>A0A3M7MDM5_9PLEO</name>
<sequence>MAAPSAQARLTLQDAFERFASTVTPDDKRLFHNTQLKHVRDEAMQIERQLCARNMHKNMARLDPFLQGMEHYSKVVEVLCNGTPYLPWIWAPVKLMLTITADSISAFEKLIEAYGKIADMLPRLDRLNNALVNDHNFQNVLALVYSDIIEFHRRAYKFVRRKSWAIFFGSMWANFESRFDGILKNLAYHGELADKEAAAAAIFEALRRSKVNDERWKQQEHEWQTAKTQKVLTWLGTNDTLPADLLERHIQGCLPGSCDWFVQHKASQLWLGDSVKNPLLWLCGKPGAGMFIFCHGHSFAYLFEGKSMICSTLVQHAEANDLHVFYYFCSFLGSHSNGPNRLLRSIVSQIIQKHQDLAIYVHDVYFKTHPVPTKNALLGLLPEILQGLGSVRLVVDGIDEWTPRDQKEVLKDLSQLISMDPSHICKIMISSRETTDIVRSLRRRDKSTTTISLSNSDEGLAVTHSIASFVDNKLSNLPDHFDELEFDASTLAHVKQTLLEKSRGMFLWVSLVLESLNTVYSPDELPTIVDDLPSSLEALYQQILVRLCNAPGAQSHGGVSRVMSWICFAQRPLHKSELLQALSISPYDTSSQVRSIPVASILDHCKPLIEELPDSTIVPVHFSVKEYLLKFQVPQIVPAIDAALDISSACAIVITRALDLVRLESTSIDHLTLIASGNYRLLPYAIEFWIEHCSQYASRGGSFGLDRPFQHHLSRMHKKHKDCLHVLGGATGQLRTQDKSHASHIVEKLEHFFNMPIHGLMADVLSLRQLVSEIDGDNSFGKFKLNMPLSSETVYELTNISQISKLTSSTTTERSSADLPINTRVQSVKLRVSRQRCYGHSKCLMLPQLFVAAFHIAKDYLWALPLQNSGLSMKMFISNAYTVKQYPVSIAESALQREAHSMRTRANTMASHMYHSYHSPLPGIETVLDSSTNVPPFNALWNNPVDLPSPRSQPMPLDFTNMPRPRSRKIVPDYDTQDGIPPEIAAMGNDKPLDNYDLDMAFNFDTAWPPRSSTISPNKTIPSPEWPWPPEMAAISNDEEWYEVGSITPSHTIQNLDWP</sequence>
<dbReference type="AlphaFoldDB" id="A0A3M7MDM5"/>
<feature type="domain" description="Nephrocystin 3-like N-terminal" evidence="4">
    <location>
        <begin position="256"/>
        <end position="289"/>
    </location>
</feature>
<dbReference type="InterPro" id="IPR027417">
    <property type="entry name" value="P-loop_NTPase"/>
</dbReference>
<dbReference type="PANTHER" id="PTHR10039:SF14">
    <property type="entry name" value="NACHT DOMAIN-CONTAINING PROTEIN"/>
    <property type="match status" value="1"/>
</dbReference>
<evidence type="ECO:0000259" key="3">
    <source>
        <dbReference type="Pfam" id="PF24809"/>
    </source>
</evidence>
<evidence type="ECO:0000313" key="6">
    <source>
        <dbReference type="Proteomes" id="UP000265663"/>
    </source>
</evidence>
<feature type="domain" description="Nephrocystin 3-like N-terminal" evidence="4">
    <location>
        <begin position="305"/>
        <end position="432"/>
    </location>
</feature>
<evidence type="ECO:0000313" key="5">
    <source>
        <dbReference type="EMBL" id="RMZ72474.1"/>
    </source>
</evidence>
<reference evidence="5 6" key="1">
    <citation type="journal article" date="2014" name="PLoS ONE">
        <title>De novo Genome Assembly of the Fungal Plant Pathogen Pyrenophora semeniperda.</title>
        <authorList>
            <person name="Soliai M.M."/>
            <person name="Meyer S.E."/>
            <person name="Udall J.A."/>
            <person name="Elzinga D.E."/>
            <person name="Hermansen R.A."/>
            <person name="Bodily P.M."/>
            <person name="Hart A.A."/>
            <person name="Coleman C.E."/>
        </authorList>
    </citation>
    <scope>NUCLEOTIDE SEQUENCE [LARGE SCALE GENOMIC DNA]</scope>
    <source>
        <strain evidence="5 6">CCB06</strain>
        <tissue evidence="5">Mycelium</tissue>
    </source>
</reference>
<evidence type="ECO:0000259" key="4">
    <source>
        <dbReference type="Pfam" id="PF24883"/>
    </source>
</evidence>
<feature type="region of interest" description="Disordered" evidence="2">
    <location>
        <begin position="956"/>
        <end position="982"/>
    </location>
</feature>
<dbReference type="Gene3D" id="3.40.50.300">
    <property type="entry name" value="P-loop containing nucleotide triphosphate hydrolases"/>
    <property type="match status" value="1"/>
</dbReference>
<proteinExistence type="predicted"/>
<evidence type="ECO:0000256" key="1">
    <source>
        <dbReference type="ARBA" id="ARBA00022737"/>
    </source>
</evidence>
<evidence type="ECO:0008006" key="7">
    <source>
        <dbReference type="Google" id="ProtNLM"/>
    </source>
</evidence>
<dbReference type="PANTHER" id="PTHR10039">
    <property type="entry name" value="AMELOGENIN"/>
    <property type="match status" value="1"/>
</dbReference>
<dbReference type="InterPro" id="IPR056125">
    <property type="entry name" value="DUF7708"/>
</dbReference>
<keyword evidence="6" id="KW-1185">Reference proteome</keyword>